<sequence>MRLTIWAGYLTDAQSFDQWCTTRVITDPIFLKCRKDCCGFNEHAMETYAKIMKLPWRKKISIDYLPYPKDLPGEVDTTRKYTIFAFRDHEVTGSLIKFSSWHRYQETDRDREYKAQIEDLLGFELGAWTVISSVGHQGLFYNFSPETIPIIRELVRRRAQMKRNMTAEPKTKEGGKEGDGAVTLSSPSALRSYLADTDLFDQWCVEQAETDPLFAKWFEDSSHFGELVMESYSRRKKAPWRKWLSNEHRDIDESRQHTVFAFREHEYSGRLAKFSRWNLFQETDTDRKYKSQIEEFGITLGPWTLVGIVGKQELFYDFSPEVAAAILERMKAEYNQIEEAKAGKAAQVARATNTGLTAKENTVTTDPTGILPVDR</sequence>
<dbReference type="AlphaFoldDB" id="A0A0K6FZU2"/>
<accession>A0A0K6FZU2</accession>
<proteinExistence type="predicted"/>
<evidence type="ECO:0000313" key="1">
    <source>
        <dbReference type="EMBL" id="CUA71623.1"/>
    </source>
</evidence>
<name>A0A0K6FZU2_9AGAM</name>
<gene>
    <name evidence="1" type="ORF">RSOLAG22IIIB_09720</name>
</gene>
<dbReference type="EMBL" id="CYGV01001252">
    <property type="protein sequence ID" value="CUA71623.1"/>
    <property type="molecule type" value="Genomic_DNA"/>
</dbReference>
<keyword evidence="2" id="KW-1185">Reference proteome</keyword>
<reference evidence="1 2" key="1">
    <citation type="submission" date="2015-07" db="EMBL/GenBank/DDBJ databases">
        <authorList>
            <person name="Noorani M."/>
        </authorList>
    </citation>
    <scope>NUCLEOTIDE SEQUENCE [LARGE SCALE GENOMIC DNA]</scope>
    <source>
        <strain evidence="1">BBA 69670</strain>
    </source>
</reference>
<evidence type="ECO:0000313" key="2">
    <source>
        <dbReference type="Proteomes" id="UP000044841"/>
    </source>
</evidence>
<organism evidence="1 2">
    <name type="scientific">Rhizoctonia solani</name>
    <dbReference type="NCBI Taxonomy" id="456999"/>
    <lineage>
        <taxon>Eukaryota</taxon>
        <taxon>Fungi</taxon>
        <taxon>Dikarya</taxon>
        <taxon>Basidiomycota</taxon>
        <taxon>Agaricomycotina</taxon>
        <taxon>Agaricomycetes</taxon>
        <taxon>Cantharellales</taxon>
        <taxon>Ceratobasidiaceae</taxon>
        <taxon>Rhizoctonia</taxon>
    </lineage>
</organism>
<protein>
    <submittedName>
        <fullName evidence="1">Similar to spindle assembly associated Sfi1 homolog</fullName>
    </submittedName>
</protein>
<dbReference type="Proteomes" id="UP000044841">
    <property type="component" value="Unassembled WGS sequence"/>
</dbReference>